<dbReference type="GO" id="GO:0005507">
    <property type="term" value="F:copper ion binding"/>
    <property type="evidence" value="ECO:0007669"/>
    <property type="project" value="InterPro"/>
</dbReference>
<dbReference type="PROSITE" id="PS00079">
    <property type="entry name" value="MULTICOPPER_OXIDASE1"/>
    <property type="match status" value="2"/>
</dbReference>
<evidence type="ECO:0000259" key="5">
    <source>
        <dbReference type="Pfam" id="PF07731"/>
    </source>
</evidence>
<feature type="domain" description="Plastocyanin-like" evidence="6">
    <location>
        <begin position="65"/>
        <end position="169"/>
    </location>
</feature>
<accession>A0A6G8QDD8</accession>
<dbReference type="CDD" id="cd13870">
    <property type="entry name" value="CuRO_2_CopA_like_1"/>
    <property type="match status" value="1"/>
</dbReference>
<dbReference type="SUPFAM" id="SSF49503">
    <property type="entry name" value="Cupredoxins"/>
    <property type="match status" value="3"/>
</dbReference>
<dbReference type="CDD" id="cd13861">
    <property type="entry name" value="CuRO_1_CumA_like"/>
    <property type="match status" value="1"/>
</dbReference>
<name>A0A6G8QDD8_9ACTN</name>
<dbReference type="Pfam" id="PF07731">
    <property type="entry name" value="Cu-oxidase_2"/>
    <property type="match status" value="1"/>
</dbReference>
<dbReference type="InterPro" id="IPR011707">
    <property type="entry name" value="Cu-oxidase-like_N"/>
</dbReference>
<evidence type="ECO:0000256" key="1">
    <source>
        <dbReference type="ARBA" id="ARBA00022723"/>
    </source>
</evidence>
<dbReference type="Gene3D" id="2.60.40.420">
    <property type="entry name" value="Cupredoxins - blue copper proteins"/>
    <property type="match status" value="2"/>
</dbReference>
<dbReference type="RefSeq" id="WP_166178644.1">
    <property type="nucleotide sequence ID" value="NZ_CP045119.1"/>
</dbReference>
<dbReference type="KEGG" id="rub:GBA63_18725"/>
<dbReference type="PANTHER" id="PTHR11709:SF394">
    <property type="entry name" value="FI03373P-RELATED"/>
    <property type="match status" value="1"/>
</dbReference>
<keyword evidence="2" id="KW-0560">Oxidoreductase</keyword>
<dbReference type="InterPro" id="IPR001117">
    <property type="entry name" value="Cu-oxidase_2nd"/>
</dbReference>
<dbReference type="PANTHER" id="PTHR11709">
    <property type="entry name" value="MULTI-COPPER OXIDASE"/>
    <property type="match status" value="1"/>
</dbReference>
<dbReference type="InterPro" id="IPR008972">
    <property type="entry name" value="Cupredoxin"/>
</dbReference>
<organism evidence="7 8">
    <name type="scientific">Rubrobacter tropicus</name>
    <dbReference type="NCBI Taxonomy" id="2653851"/>
    <lineage>
        <taxon>Bacteria</taxon>
        <taxon>Bacillati</taxon>
        <taxon>Actinomycetota</taxon>
        <taxon>Rubrobacteria</taxon>
        <taxon>Rubrobacterales</taxon>
        <taxon>Rubrobacteraceae</taxon>
        <taxon>Rubrobacter</taxon>
    </lineage>
</organism>
<dbReference type="InterPro" id="IPR033138">
    <property type="entry name" value="Cu_oxidase_CS"/>
</dbReference>
<dbReference type="InterPro" id="IPR045087">
    <property type="entry name" value="Cu-oxidase_fam"/>
</dbReference>
<dbReference type="Proteomes" id="UP000501452">
    <property type="component" value="Chromosome"/>
</dbReference>
<dbReference type="EMBL" id="CP045119">
    <property type="protein sequence ID" value="QIN84448.1"/>
    <property type="molecule type" value="Genomic_DNA"/>
</dbReference>
<feature type="domain" description="Plastocyanin-like" evidence="4">
    <location>
        <begin position="222"/>
        <end position="340"/>
    </location>
</feature>
<dbReference type="Pfam" id="PF07732">
    <property type="entry name" value="Cu-oxidase_3"/>
    <property type="match status" value="1"/>
</dbReference>
<evidence type="ECO:0000313" key="7">
    <source>
        <dbReference type="EMBL" id="QIN84448.1"/>
    </source>
</evidence>
<evidence type="ECO:0000313" key="8">
    <source>
        <dbReference type="Proteomes" id="UP000501452"/>
    </source>
</evidence>
<keyword evidence="1" id="KW-0479">Metal-binding</keyword>
<evidence type="ECO:0000259" key="6">
    <source>
        <dbReference type="Pfam" id="PF07732"/>
    </source>
</evidence>
<evidence type="ECO:0000259" key="4">
    <source>
        <dbReference type="Pfam" id="PF00394"/>
    </source>
</evidence>
<gene>
    <name evidence="7" type="ORF">GBA63_18725</name>
</gene>
<dbReference type="PROSITE" id="PS00080">
    <property type="entry name" value="MULTICOPPER_OXIDASE2"/>
    <property type="match status" value="1"/>
</dbReference>
<protein>
    <submittedName>
        <fullName evidence="7">Multicopper oxidase domain-containing protein</fullName>
    </submittedName>
</protein>
<dbReference type="InterPro" id="IPR011706">
    <property type="entry name" value="Cu-oxidase_C"/>
</dbReference>
<dbReference type="NCBIfam" id="TIGR01409">
    <property type="entry name" value="TAT_signal_seq"/>
    <property type="match status" value="1"/>
</dbReference>
<dbReference type="InterPro" id="IPR019546">
    <property type="entry name" value="TAT_signal_bac_arc"/>
</dbReference>
<dbReference type="InterPro" id="IPR002355">
    <property type="entry name" value="Cu_oxidase_Cu_BS"/>
</dbReference>
<keyword evidence="3" id="KW-0186">Copper</keyword>
<evidence type="ECO:0000256" key="3">
    <source>
        <dbReference type="ARBA" id="ARBA00023008"/>
    </source>
</evidence>
<feature type="domain" description="Plastocyanin-like" evidence="5">
    <location>
        <begin position="385"/>
        <end position="491"/>
    </location>
</feature>
<sequence>MRESRRPPRLTRRGFIGMAGLGAGALVLGGCGVLSPARQNPPTARSASRIAEYALEASALELDLGGRKVSTWGYGKDLPGPEIRLKQDEILRVEVRNRLPEDTTIHWHGLPVPNRMDGVAGVTQEPIKPEGDFVYEFEVPVSGSYMYHSHVGTQLDRGLYGPLIVEPRNETLSYDREYTLVLDDWLDGVRGTPEEEMEKLKSDRGAMADMEGMEGMLGTEGGDAPPQWPPDVVYPMYLINGKPPDSPEELEVRRGEKVRLRLLNPSSATIYRVALQGHRMTVTHTDGQPVEPVEVETIRIGMGERYDVLVEASNPGAWQLAAHAEGTEKQARAVFRYRGAKDPRPRPDQRPAELAGRMLYYDALRATQEAGAPESGSPDRVLPITLNGDEETYVWTINGQAFPDADPIEAGRGERVRFEMENTTMMPHPMHLHGHFFRVDNGTGRGPIKDTVLVDPKQRLAFDWLADNPGDWAFHCHQIYHAERGMTRIIKVA</sequence>
<dbReference type="InterPro" id="IPR006311">
    <property type="entry name" value="TAT_signal"/>
</dbReference>
<dbReference type="Pfam" id="PF00394">
    <property type="entry name" value="Cu-oxidase"/>
    <property type="match status" value="1"/>
</dbReference>
<dbReference type="InterPro" id="IPR034279">
    <property type="entry name" value="CuRO_3_CopA"/>
</dbReference>
<reference evidence="7 8" key="1">
    <citation type="submission" date="2019-10" db="EMBL/GenBank/DDBJ databases">
        <title>Rubrobacter sp nov SCSIO 52090 isolated from a deep-sea sediment in the South China Sea.</title>
        <authorList>
            <person name="Chen R.W."/>
        </authorList>
    </citation>
    <scope>NUCLEOTIDE SEQUENCE [LARGE SCALE GENOMIC DNA]</scope>
    <source>
        <strain evidence="7 8">SCSIO 52909</strain>
    </source>
</reference>
<evidence type="ECO:0000256" key="2">
    <source>
        <dbReference type="ARBA" id="ARBA00023002"/>
    </source>
</evidence>
<dbReference type="PROSITE" id="PS51318">
    <property type="entry name" value="TAT"/>
    <property type="match status" value="1"/>
</dbReference>
<dbReference type="AlphaFoldDB" id="A0A6G8QDD8"/>
<proteinExistence type="predicted"/>
<dbReference type="CDD" id="cd13896">
    <property type="entry name" value="CuRO_3_CopA"/>
    <property type="match status" value="1"/>
</dbReference>
<dbReference type="PROSITE" id="PS51257">
    <property type="entry name" value="PROKAR_LIPOPROTEIN"/>
    <property type="match status" value="1"/>
</dbReference>
<keyword evidence="8" id="KW-1185">Reference proteome</keyword>
<dbReference type="GO" id="GO:0016491">
    <property type="term" value="F:oxidoreductase activity"/>
    <property type="evidence" value="ECO:0007669"/>
    <property type="project" value="UniProtKB-KW"/>
</dbReference>